<accession>A0A9P5Z1B6</accession>
<name>A0A9P5Z1B6_9AGAR</name>
<reference evidence="1" key="1">
    <citation type="submission" date="2020-11" db="EMBL/GenBank/DDBJ databases">
        <authorList>
            <consortium name="DOE Joint Genome Institute"/>
            <person name="Ahrendt S."/>
            <person name="Riley R."/>
            <person name="Andreopoulos W."/>
            <person name="Labutti K."/>
            <person name="Pangilinan J."/>
            <person name="Ruiz-Duenas F.J."/>
            <person name="Barrasa J.M."/>
            <person name="Sanchez-Garcia M."/>
            <person name="Camarero S."/>
            <person name="Miyauchi S."/>
            <person name="Serrano A."/>
            <person name="Linde D."/>
            <person name="Babiker R."/>
            <person name="Drula E."/>
            <person name="Ayuso-Fernandez I."/>
            <person name="Pacheco R."/>
            <person name="Padilla G."/>
            <person name="Ferreira P."/>
            <person name="Barriuso J."/>
            <person name="Kellner H."/>
            <person name="Castanera R."/>
            <person name="Alfaro M."/>
            <person name="Ramirez L."/>
            <person name="Pisabarro A.G."/>
            <person name="Kuo A."/>
            <person name="Tritt A."/>
            <person name="Lipzen A."/>
            <person name="He G."/>
            <person name="Yan M."/>
            <person name="Ng V."/>
            <person name="Cullen D."/>
            <person name="Martin F."/>
            <person name="Rosso M.-N."/>
            <person name="Henrissat B."/>
            <person name="Hibbett D."/>
            <person name="Martinez A.T."/>
            <person name="Grigoriev I.V."/>
        </authorList>
    </citation>
    <scope>NUCLEOTIDE SEQUENCE</scope>
    <source>
        <strain evidence="1">CIRM-BRFM 674</strain>
    </source>
</reference>
<evidence type="ECO:0000313" key="2">
    <source>
        <dbReference type="Proteomes" id="UP000807469"/>
    </source>
</evidence>
<evidence type="ECO:0000313" key="1">
    <source>
        <dbReference type="EMBL" id="KAF9478455.1"/>
    </source>
</evidence>
<proteinExistence type="predicted"/>
<keyword evidence="2" id="KW-1185">Reference proteome</keyword>
<protein>
    <submittedName>
        <fullName evidence="1">Uncharacterized protein</fullName>
    </submittedName>
</protein>
<dbReference type="EMBL" id="MU155234">
    <property type="protein sequence ID" value="KAF9478455.1"/>
    <property type="molecule type" value="Genomic_DNA"/>
</dbReference>
<comment type="caution">
    <text evidence="1">The sequence shown here is derived from an EMBL/GenBank/DDBJ whole genome shotgun (WGS) entry which is preliminary data.</text>
</comment>
<dbReference type="AlphaFoldDB" id="A0A9P5Z1B6"/>
<organism evidence="1 2">
    <name type="scientific">Pholiota conissans</name>
    <dbReference type="NCBI Taxonomy" id="109636"/>
    <lineage>
        <taxon>Eukaryota</taxon>
        <taxon>Fungi</taxon>
        <taxon>Dikarya</taxon>
        <taxon>Basidiomycota</taxon>
        <taxon>Agaricomycotina</taxon>
        <taxon>Agaricomycetes</taxon>
        <taxon>Agaricomycetidae</taxon>
        <taxon>Agaricales</taxon>
        <taxon>Agaricineae</taxon>
        <taxon>Strophariaceae</taxon>
        <taxon>Pholiota</taxon>
    </lineage>
</organism>
<dbReference type="Proteomes" id="UP000807469">
    <property type="component" value="Unassembled WGS sequence"/>
</dbReference>
<gene>
    <name evidence="1" type="ORF">BDN70DRAFT_808781</name>
</gene>
<sequence>MSISVEPSWEGLKGGEHCLRYATRQYTARLSDVPAGQESMLRACKETPVEIHSRVLYTDFCQDLGFNRGVWGFWVVDFNETDCETRWGEFTDVVLVSEPDRRIESRLENLHAGDNWQFMCVTTPAEINGQHYSTPTECFNQGRWGIYGIWDLRDHSCGNNNWELSSEDEQAPLQITP</sequence>
<dbReference type="OrthoDB" id="3153758at2759"/>